<keyword evidence="1" id="KW-0378">Hydrolase</keyword>
<proteinExistence type="predicted"/>
<feature type="transmembrane region" description="Helical" evidence="2">
    <location>
        <begin position="264"/>
        <end position="284"/>
    </location>
</feature>
<dbReference type="InterPro" id="IPR023365">
    <property type="entry name" value="Sortase_dom-sf"/>
</dbReference>
<dbReference type="RefSeq" id="WP_166331444.1">
    <property type="nucleotide sequence ID" value="NZ_CP049933.1"/>
</dbReference>
<evidence type="ECO:0000256" key="2">
    <source>
        <dbReference type="SAM" id="Phobius"/>
    </source>
</evidence>
<dbReference type="Gene3D" id="2.40.260.10">
    <property type="entry name" value="Sortase"/>
    <property type="match status" value="1"/>
</dbReference>
<sequence>MKLMFSGKSAVLKRLKSVTLQRVIMMAVAVVGVGIAVYPPAASWLTDRAQQSQIDAYAKHIESASSDELDGLLKKARDYNESLPNGPLQDPFSASGETPELATRDYLKQMKVVDTDVMAELNVPSAKINLPIYHGTGASSLDRGVGHLFGSSLPVGGEGTHSVLTGHSGLPNGAMFTSLHGVKKGDTFTISALGETIYYRVDQIKVVLPDDTTHLALEKNKDLVTLITCTPVNVNTHRLLIRGERIPAPTKKSELVSAATKAEFPWWIFPPIVVLGGISAILFWPNKKVRQQRRVAPSV</sequence>
<reference evidence="3 4" key="1">
    <citation type="submission" date="2020-03" db="EMBL/GenBank/DDBJ databases">
        <title>Leucobacter sp. nov., isolated from beetles.</title>
        <authorList>
            <person name="Hyun D.-W."/>
            <person name="Bae J.-W."/>
        </authorList>
    </citation>
    <scope>NUCLEOTIDE SEQUENCE [LARGE SCALE GENOMIC DNA]</scope>
    <source>
        <strain evidence="3 4">HDW9A</strain>
    </source>
</reference>
<protein>
    <submittedName>
        <fullName evidence="3">Class C sortase</fullName>
    </submittedName>
</protein>
<name>A0ABX6K247_9MICO</name>
<evidence type="ECO:0000313" key="4">
    <source>
        <dbReference type="Proteomes" id="UP000503441"/>
    </source>
</evidence>
<evidence type="ECO:0000256" key="1">
    <source>
        <dbReference type="ARBA" id="ARBA00022801"/>
    </source>
</evidence>
<dbReference type="NCBIfam" id="TIGR01076">
    <property type="entry name" value="sortase_fam"/>
    <property type="match status" value="1"/>
</dbReference>
<dbReference type="Pfam" id="PF04203">
    <property type="entry name" value="Sortase"/>
    <property type="match status" value="1"/>
</dbReference>
<gene>
    <name evidence="3" type="ORF">G7066_12620</name>
</gene>
<dbReference type="NCBIfam" id="NF033745">
    <property type="entry name" value="class_C_sortase"/>
    <property type="match status" value="1"/>
</dbReference>
<organism evidence="3 4">
    <name type="scientific">Leucobacter coleopterorum</name>
    <dbReference type="NCBI Taxonomy" id="2714933"/>
    <lineage>
        <taxon>Bacteria</taxon>
        <taxon>Bacillati</taxon>
        <taxon>Actinomycetota</taxon>
        <taxon>Actinomycetes</taxon>
        <taxon>Micrococcales</taxon>
        <taxon>Microbacteriaceae</taxon>
        <taxon>Leucobacter</taxon>
    </lineage>
</organism>
<keyword evidence="2" id="KW-0472">Membrane</keyword>
<dbReference type="InterPro" id="IPR005754">
    <property type="entry name" value="Sortase"/>
</dbReference>
<dbReference type="EMBL" id="CP049933">
    <property type="protein sequence ID" value="QIM19200.1"/>
    <property type="molecule type" value="Genomic_DNA"/>
</dbReference>
<keyword evidence="2" id="KW-0812">Transmembrane</keyword>
<keyword evidence="4" id="KW-1185">Reference proteome</keyword>
<feature type="transmembrane region" description="Helical" evidence="2">
    <location>
        <begin position="20"/>
        <end position="38"/>
    </location>
</feature>
<dbReference type="CDD" id="cd05827">
    <property type="entry name" value="Sortase_C"/>
    <property type="match status" value="1"/>
</dbReference>
<keyword evidence="2" id="KW-1133">Transmembrane helix</keyword>
<accession>A0ABX6K247</accession>
<dbReference type="InterPro" id="IPR042002">
    <property type="entry name" value="Sortase_C"/>
</dbReference>
<dbReference type="Proteomes" id="UP000503441">
    <property type="component" value="Chromosome"/>
</dbReference>
<evidence type="ECO:0000313" key="3">
    <source>
        <dbReference type="EMBL" id="QIM19200.1"/>
    </source>
</evidence>
<dbReference type="SUPFAM" id="SSF63817">
    <property type="entry name" value="Sortase"/>
    <property type="match status" value="1"/>
</dbReference>